<dbReference type="InterPro" id="IPR036852">
    <property type="entry name" value="Peptidase_S8/S53_dom_sf"/>
</dbReference>
<proteinExistence type="inferred from homology"/>
<dbReference type="PANTHER" id="PTHR43806">
    <property type="entry name" value="PEPTIDASE S8"/>
    <property type="match status" value="1"/>
</dbReference>
<dbReference type="InterPro" id="IPR015500">
    <property type="entry name" value="Peptidase_S8_subtilisin-rel"/>
</dbReference>
<comment type="caution">
    <text evidence="9">The sequence shown here is derived from an EMBL/GenBank/DDBJ whole genome shotgun (WGS) entry which is preliminary data.</text>
</comment>
<evidence type="ECO:0000313" key="10">
    <source>
        <dbReference type="Proteomes" id="UP000403266"/>
    </source>
</evidence>
<feature type="active site" description="Charge relay system" evidence="6 7">
    <location>
        <position position="171"/>
    </location>
</feature>
<dbReference type="InterPro" id="IPR006315">
    <property type="entry name" value="OM_autotransptr_brl_dom"/>
</dbReference>
<evidence type="ECO:0000259" key="8">
    <source>
        <dbReference type="PROSITE" id="PS51208"/>
    </source>
</evidence>
<dbReference type="OrthoDB" id="9816306at2"/>
<evidence type="ECO:0000256" key="3">
    <source>
        <dbReference type="ARBA" id="ARBA00022729"/>
    </source>
</evidence>
<dbReference type="Pfam" id="PF03797">
    <property type="entry name" value="Autotransporter"/>
    <property type="match status" value="1"/>
</dbReference>
<dbReference type="SUPFAM" id="SSF52743">
    <property type="entry name" value="Subtilisin-like"/>
    <property type="match status" value="1"/>
</dbReference>
<dbReference type="InterPro" id="IPR013425">
    <property type="entry name" value="Autotrns_rpt"/>
</dbReference>
<dbReference type="GO" id="GO:0006508">
    <property type="term" value="P:proteolysis"/>
    <property type="evidence" value="ECO:0007669"/>
    <property type="project" value="UniProtKB-KW"/>
</dbReference>
<gene>
    <name evidence="9" type="ORF">FS320_39740</name>
</gene>
<dbReference type="SUPFAM" id="SSF103515">
    <property type="entry name" value="Autotransporter"/>
    <property type="match status" value="1"/>
</dbReference>
<dbReference type="PROSITE" id="PS00136">
    <property type="entry name" value="SUBTILASE_ASP"/>
    <property type="match status" value="1"/>
</dbReference>
<feature type="active site" description="Charge relay system" evidence="6 7">
    <location>
        <position position="135"/>
    </location>
</feature>
<accession>A0A5N7MW57</accession>
<evidence type="ECO:0000256" key="6">
    <source>
        <dbReference type="PIRSR" id="PIRSR615500-1"/>
    </source>
</evidence>
<evidence type="ECO:0000256" key="4">
    <source>
        <dbReference type="ARBA" id="ARBA00022801"/>
    </source>
</evidence>
<dbReference type="NCBIfam" id="TIGR01414">
    <property type="entry name" value="autotrans_barl"/>
    <property type="match status" value="1"/>
</dbReference>
<sequence length="1088" mass="114893">MITFAGPEHFPAKWLRFAVNRCGAPKKRADYTLVETAPGDSPADRCRSVRARFVRTSLSAGAALMAMGMSGASASEIPTFLREQLDIRADPASLRSTSSFEDHEYRRSWYLGEINASEAYAMGYTGKGVTIAVVDTGIDVTHPEFTGRISPRSRFFAVGRDPFDLSDVVGHGTHVSGIIGAARNGRGTMGVAYDATIMTAGTNFSVAKKGEYSSDLGLIYAARNGASVINGSYGPPPLPRKYIMQPDGTRLPNRNYVEFPSKLVVLPSLKSGYEAVKTAARNDVVMVFAAGNDYHHQPQGAAQPSGIALFPAIRPENHRQGIYSFLLDAKDPNDPRTYKIADMNDPDLDEVDMSDLYGTIIAVVATNRQGRIASYSNRCGITAFWCLAAPGGDVPIKGQTREEALIQSTLPYSKYDGMSGTSMAAPVVSGGAAVLRGAFPYMTARQIIEVMLTTATPMGAPEIYGRGMFNLGRAAKGPYEFGADGFAQRFDVDTKGWNSAWSNDIRGTGGLIKRGEGNLLLMGENTYAGGTDVLGGILTLNGSVKSRLAVHVGATLRGLGRIEAPLSVAGTLEPGSVNQGSIGTLTVNGDARLLKSSTYRVDTNARGQHDRLAVSGQTTLASGTLEIALANGIAPVNKRMIILSSNAGTKGTFGRFRTNSVSGYLDPDLDYAPKDLSVTFRRNGVTFSSVARSTNQASVAVAAEGLGNGNPVNDALIQNSLASTPGALDSLSGDAHGSQVTATYGDAALVSGALLDRLRQPQAALSAGTVTVAQASDGPIQQVDVIHSPTLDSRVFSLWGSRFDSWGRMRSDGNAGAASTSRGGFILGADATIDQNVRIGIAGGVTATDIEVASRLSSGTNKSIFGALYGSARWGAINARLGASYAAHDINMSRRITFVGFQDQATSSYDGTTMQAFGEIGYRVGLGAAELEPFIGASVLRVHTGAFAENGGIGTLTGFSRDHDLATTTLGLRAEATLSKSFPLTLRGMLGWRHAYGDVDPTVLRRLHGGATTFAVSGIPMDRNALVAEAGLDWQVAKDITLGVAYQGRIGTHAQEHALNGNLTWRFGVGTRTVPKHTLALSTKHSYL</sequence>
<dbReference type="InterPro" id="IPR034061">
    <property type="entry name" value="Peptidases_S8_Autotransporter"/>
</dbReference>
<dbReference type="Gene3D" id="2.40.128.130">
    <property type="entry name" value="Autotransporter beta-domain"/>
    <property type="match status" value="1"/>
</dbReference>
<dbReference type="PROSITE" id="PS51208">
    <property type="entry name" value="AUTOTRANSPORTER"/>
    <property type="match status" value="1"/>
</dbReference>
<reference evidence="9 10" key="1">
    <citation type="journal article" date="2019" name="Syst. Appl. Microbiol.">
        <title>Microvirga tunisiensis sp. nov., a root nodule symbiotic bacterium isolated from Lupinus micranthus and L. luteus grown in Northern Tunisia.</title>
        <authorList>
            <person name="Msaddak A."/>
            <person name="Rejili M."/>
            <person name="Duran D."/>
            <person name="Mars M."/>
            <person name="Palacios J.M."/>
            <person name="Ruiz-Argueso T."/>
            <person name="Rey L."/>
            <person name="Imperial J."/>
        </authorList>
    </citation>
    <scope>NUCLEOTIDE SEQUENCE [LARGE SCALE GENOMIC DNA]</scope>
    <source>
        <strain evidence="9 10">Lmie10</strain>
    </source>
</reference>
<dbReference type="SMART" id="SM00869">
    <property type="entry name" value="Autotransporter"/>
    <property type="match status" value="1"/>
</dbReference>
<dbReference type="Proteomes" id="UP000403266">
    <property type="component" value="Unassembled WGS sequence"/>
</dbReference>
<feature type="active site" description="Charge relay system" evidence="6 7">
    <location>
        <position position="422"/>
    </location>
</feature>
<organism evidence="9 10">
    <name type="scientific">Microvirga tunisiensis</name>
    <dbReference type="NCBI Taxonomy" id="2108360"/>
    <lineage>
        <taxon>Bacteria</taxon>
        <taxon>Pseudomonadati</taxon>
        <taxon>Pseudomonadota</taxon>
        <taxon>Alphaproteobacteria</taxon>
        <taxon>Hyphomicrobiales</taxon>
        <taxon>Methylobacteriaceae</taxon>
        <taxon>Microvirga</taxon>
    </lineage>
</organism>
<dbReference type="PROSITE" id="PS00137">
    <property type="entry name" value="SUBTILASE_HIS"/>
    <property type="match status" value="1"/>
</dbReference>
<dbReference type="PRINTS" id="PR00723">
    <property type="entry name" value="SUBTILISIN"/>
</dbReference>
<keyword evidence="2 7" id="KW-0645">Protease</keyword>
<dbReference type="PROSITE" id="PS00138">
    <property type="entry name" value="SUBTILASE_SER"/>
    <property type="match status" value="1"/>
</dbReference>
<evidence type="ECO:0000313" key="9">
    <source>
        <dbReference type="EMBL" id="MPR30910.1"/>
    </source>
</evidence>
<dbReference type="CDD" id="cd04848">
    <property type="entry name" value="Peptidases_S8_Autotransporter_serine_protease_like"/>
    <property type="match status" value="1"/>
</dbReference>
<protein>
    <submittedName>
        <fullName evidence="9">Autotransporter domain-containing protein</fullName>
    </submittedName>
</protein>
<keyword evidence="5 7" id="KW-0720">Serine protease</keyword>
<keyword evidence="3" id="KW-0732">Signal</keyword>
<dbReference type="PANTHER" id="PTHR43806:SF11">
    <property type="entry name" value="CEREVISIN-RELATED"/>
    <property type="match status" value="1"/>
</dbReference>
<dbReference type="InterPro" id="IPR023828">
    <property type="entry name" value="Peptidase_S8_Ser-AS"/>
</dbReference>
<dbReference type="Gene3D" id="3.40.50.200">
    <property type="entry name" value="Peptidase S8/S53 domain"/>
    <property type="match status" value="1"/>
</dbReference>
<evidence type="ECO:0000256" key="1">
    <source>
        <dbReference type="ARBA" id="ARBA00011073"/>
    </source>
</evidence>
<dbReference type="InterPro" id="IPR005546">
    <property type="entry name" value="Autotransporte_beta"/>
</dbReference>
<dbReference type="SUPFAM" id="SSF51126">
    <property type="entry name" value="Pectin lyase-like"/>
    <property type="match status" value="1"/>
</dbReference>
<name>A0A5N7MW57_9HYPH</name>
<evidence type="ECO:0000256" key="5">
    <source>
        <dbReference type="ARBA" id="ARBA00022825"/>
    </source>
</evidence>
<dbReference type="PROSITE" id="PS51892">
    <property type="entry name" value="SUBTILASE"/>
    <property type="match status" value="1"/>
</dbReference>
<dbReference type="InterPro" id="IPR000209">
    <property type="entry name" value="Peptidase_S8/S53_dom"/>
</dbReference>
<keyword evidence="10" id="KW-1185">Reference proteome</keyword>
<dbReference type="InterPro" id="IPR022398">
    <property type="entry name" value="Peptidase_S8_His-AS"/>
</dbReference>
<evidence type="ECO:0000256" key="7">
    <source>
        <dbReference type="PROSITE-ProRule" id="PRU01240"/>
    </source>
</evidence>
<dbReference type="GO" id="GO:0019867">
    <property type="term" value="C:outer membrane"/>
    <property type="evidence" value="ECO:0007669"/>
    <property type="project" value="InterPro"/>
</dbReference>
<dbReference type="Pfam" id="PF00082">
    <property type="entry name" value="Peptidase_S8"/>
    <property type="match status" value="1"/>
</dbReference>
<dbReference type="InterPro" id="IPR036709">
    <property type="entry name" value="Autotransporte_beta_dom_sf"/>
</dbReference>
<dbReference type="NCBIfam" id="TIGR02601">
    <property type="entry name" value="autotrns_rpt"/>
    <property type="match status" value="1"/>
</dbReference>
<dbReference type="Pfam" id="PF12951">
    <property type="entry name" value="PATR"/>
    <property type="match status" value="1"/>
</dbReference>
<dbReference type="AlphaFoldDB" id="A0A5N7MW57"/>
<dbReference type="InterPro" id="IPR050131">
    <property type="entry name" value="Peptidase_S8_subtilisin-like"/>
</dbReference>
<dbReference type="InterPro" id="IPR023827">
    <property type="entry name" value="Peptidase_S8_Asp-AS"/>
</dbReference>
<dbReference type="EMBL" id="VOSK01000482">
    <property type="protein sequence ID" value="MPR30910.1"/>
    <property type="molecule type" value="Genomic_DNA"/>
</dbReference>
<dbReference type="GO" id="GO:0004252">
    <property type="term" value="F:serine-type endopeptidase activity"/>
    <property type="evidence" value="ECO:0007669"/>
    <property type="project" value="UniProtKB-UniRule"/>
</dbReference>
<comment type="similarity">
    <text evidence="1 7">Belongs to the peptidase S8 family.</text>
</comment>
<dbReference type="InterPro" id="IPR011050">
    <property type="entry name" value="Pectin_lyase_fold/virulence"/>
</dbReference>
<evidence type="ECO:0000256" key="2">
    <source>
        <dbReference type="ARBA" id="ARBA00022670"/>
    </source>
</evidence>
<feature type="domain" description="Autotransporter" evidence="8">
    <location>
        <begin position="791"/>
        <end position="1067"/>
    </location>
</feature>
<keyword evidence="4 7" id="KW-0378">Hydrolase</keyword>